<keyword evidence="6 7" id="KW-0472">Membrane</keyword>
<feature type="transmembrane region" description="Helical" evidence="7">
    <location>
        <begin position="12"/>
        <end position="32"/>
    </location>
</feature>
<evidence type="ECO:0000256" key="4">
    <source>
        <dbReference type="ARBA" id="ARBA00022989"/>
    </source>
</evidence>
<evidence type="ECO:0000256" key="1">
    <source>
        <dbReference type="ARBA" id="ARBA00004141"/>
    </source>
</evidence>
<proteinExistence type="inferred from homology"/>
<dbReference type="Proteomes" id="UP001163266">
    <property type="component" value="Chromosome"/>
</dbReference>
<protein>
    <submittedName>
        <fullName evidence="9">NarK/NasA family nitrate transporter</fullName>
    </submittedName>
</protein>
<keyword evidence="5" id="KW-0534">Nitrate assimilation</keyword>
<evidence type="ECO:0000313" key="10">
    <source>
        <dbReference type="Proteomes" id="UP001163266"/>
    </source>
</evidence>
<comment type="similarity">
    <text evidence="2">Belongs to the major facilitator superfamily. Nitrate/nitrite porter (TC 2.A.1.8) family.</text>
</comment>
<dbReference type="InterPro" id="IPR036259">
    <property type="entry name" value="MFS_trans_sf"/>
</dbReference>
<keyword evidence="3 7" id="KW-0812">Transmembrane</keyword>
<feature type="transmembrane region" description="Helical" evidence="7">
    <location>
        <begin position="106"/>
        <end position="126"/>
    </location>
</feature>
<accession>A0ABY6MVW1</accession>
<feature type="transmembrane region" description="Helical" evidence="7">
    <location>
        <begin position="163"/>
        <end position="185"/>
    </location>
</feature>
<reference evidence="9" key="1">
    <citation type="submission" date="2022-10" db="EMBL/GenBank/DDBJ databases">
        <title>Complete genome sequence of Schlegelella aquatica LMG 23380.</title>
        <authorList>
            <person name="Musilova J."/>
            <person name="Kourilova X."/>
            <person name="Bezdicek M."/>
            <person name="Hermankova K."/>
            <person name="Obruca S."/>
            <person name="Sedlar K."/>
        </authorList>
    </citation>
    <scope>NUCLEOTIDE SEQUENCE</scope>
    <source>
        <strain evidence="9">LMG 23380</strain>
    </source>
</reference>
<evidence type="ECO:0000256" key="2">
    <source>
        <dbReference type="ARBA" id="ARBA00008432"/>
    </source>
</evidence>
<evidence type="ECO:0000256" key="6">
    <source>
        <dbReference type="ARBA" id="ARBA00023136"/>
    </source>
</evidence>
<organism evidence="9 10">
    <name type="scientific">Caldimonas aquatica</name>
    <dbReference type="NCBI Taxonomy" id="376175"/>
    <lineage>
        <taxon>Bacteria</taxon>
        <taxon>Pseudomonadati</taxon>
        <taxon>Pseudomonadota</taxon>
        <taxon>Betaproteobacteria</taxon>
        <taxon>Burkholderiales</taxon>
        <taxon>Sphaerotilaceae</taxon>
        <taxon>Caldimonas</taxon>
    </lineage>
</organism>
<dbReference type="SUPFAM" id="SSF103473">
    <property type="entry name" value="MFS general substrate transporter"/>
    <property type="match status" value="1"/>
</dbReference>
<dbReference type="InterPro" id="IPR011701">
    <property type="entry name" value="MFS"/>
</dbReference>
<feature type="transmembrane region" description="Helical" evidence="7">
    <location>
        <begin position="212"/>
        <end position="235"/>
    </location>
</feature>
<feature type="transmembrane region" description="Helical" evidence="7">
    <location>
        <begin position="277"/>
        <end position="296"/>
    </location>
</feature>
<dbReference type="EMBL" id="CP110257">
    <property type="protein sequence ID" value="UZD56159.1"/>
    <property type="molecule type" value="Genomic_DNA"/>
</dbReference>
<keyword evidence="4 7" id="KW-1133">Transmembrane helix</keyword>
<feature type="transmembrane region" description="Helical" evidence="7">
    <location>
        <begin position="247"/>
        <end position="265"/>
    </location>
</feature>
<feature type="transmembrane region" description="Helical" evidence="7">
    <location>
        <begin position="52"/>
        <end position="69"/>
    </location>
</feature>
<dbReference type="InterPro" id="IPR020846">
    <property type="entry name" value="MFS_dom"/>
</dbReference>
<feature type="transmembrane region" description="Helical" evidence="7">
    <location>
        <begin position="363"/>
        <end position="383"/>
    </location>
</feature>
<name>A0ABY6MVW1_9BURK</name>
<dbReference type="RefSeq" id="WP_264894016.1">
    <property type="nucleotide sequence ID" value="NZ_CP110257.1"/>
</dbReference>
<feature type="transmembrane region" description="Helical" evidence="7">
    <location>
        <begin position="138"/>
        <end position="157"/>
    </location>
</feature>
<evidence type="ECO:0000259" key="8">
    <source>
        <dbReference type="PROSITE" id="PS50850"/>
    </source>
</evidence>
<dbReference type="InterPro" id="IPR044772">
    <property type="entry name" value="NO3_transporter"/>
</dbReference>
<dbReference type="PROSITE" id="PS50850">
    <property type="entry name" value="MFS"/>
    <property type="match status" value="1"/>
</dbReference>
<dbReference type="PANTHER" id="PTHR23515">
    <property type="entry name" value="HIGH-AFFINITY NITRATE TRANSPORTER 2.3"/>
    <property type="match status" value="1"/>
</dbReference>
<gene>
    <name evidence="9" type="ORF">OMP39_06185</name>
</gene>
<dbReference type="Gene3D" id="1.20.1250.20">
    <property type="entry name" value="MFS general substrate transporter like domains"/>
    <property type="match status" value="1"/>
</dbReference>
<sequence length="453" mass="47493">MARPTNFLSSGHWPTLFASFLYFDFCFAVWVLNGAMGPFIGESFGLSAAQKGFMVSVPILAGALMRFPLGVLAQYIGRKNAAMVEMGLIVAALTYGYFFVDSYDSVLAMGVLLGIAGASFGVALSLGSGWYPPRYKGLAMGLAGAGNSGTVLAVLFAPPLATLYGWQTVYGIAALTMLVPMSVMWQCAKEPPDREHQTLRQHLACLLEKDGWIFSLIYAVTFGGFIGLASFLPTYFHDQFGVSKVEAGQLTMLATLMGSVVRVLGGHLSDRVGGVRTLSAVLIGVAVSLLLCGWAGDSVWLATGLFMACFAALGAGNGAVFQLVPLRWPTTTAVAGSMIGEIGALGGGFVPNAMGLSKQYGGSYLWGFAAFALATVTMLLVLWRAQKRWTASWIDQGGKARTPLPAASRPGPATPVHAPVPHGPAVTAAGAPVGVVNAVPKTRPLASQPGAWR</sequence>
<feature type="transmembrane region" description="Helical" evidence="7">
    <location>
        <begin position="333"/>
        <end position="351"/>
    </location>
</feature>
<dbReference type="CDD" id="cd17341">
    <property type="entry name" value="MFS_NRT2_like"/>
    <property type="match status" value="1"/>
</dbReference>
<feature type="transmembrane region" description="Helical" evidence="7">
    <location>
        <begin position="81"/>
        <end position="100"/>
    </location>
</feature>
<evidence type="ECO:0000256" key="7">
    <source>
        <dbReference type="SAM" id="Phobius"/>
    </source>
</evidence>
<evidence type="ECO:0000256" key="5">
    <source>
        <dbReference type="ARBA" id="ARBA00023063"/>
    </source>
</evidence>
<feature type="transmembrane region" description="Helical" evidence="7">
    <location>
        <begin position="302"/>
        <end position="321"/>
    </location>
</feature>
<evidence type="ECO:0000256" key="3">
    <source>
        <dbReference type="ARBA" id="ARBA00022692"/>
    </source>
</evidence>
<feature type="domain" description="Major facilitator superfamily (MFS) profile" evidence="8">
    <location>
        <begin position="14"/>
        <end position="387"/>
    </location>
</feature>
<keyword evidence="10" id="KW-1185">Reference proteome</keyword>
<dbReference type="Pfam" id="PF07690">
    <property type="entry name" value="MFS_1"/>
    <property type="match status" value="1"/>
</dbReference>
<evidence type="ECO:0000313" key="9">
    <source>
        <dbReference type="EMBL" id="UZD56159.1"/>
    </source>
</evidence>
<comment type="subcellular location">
    <subcellularLocation>
        <location evidence="1">Membrane</location>
        <topology evidence="1">Multi-pass membrane protein</topology>
    </subcellularLocation>
</comment>